<dbReference type="EMBL" id="MU826839">
    <property type="protein sequence ID" value="KAJ7372024.1"/>
    <property type="molecule type" value="Genomic_DNA"/>
</dbReference>
<sequence length="110" mass="12086">MAKSLNFASIDTEEGQHGMSALPDIMPLVTLPSEAVHPPAVIPVFVPIATNLLNEGFCEGNIVKVQVCNKFVPFCLYSLKLCDNIINLRNALKCMPKSVSQTSFIEVFYI</sequence>
<proteinExistence type="predicted"/>
<protein>
    <submittedName>
        <fullName evidence="1">Uncharacterized protein</fullName>
    </submittedName>
</protein>
<evidence type="ECO:0000313" key="2">
    <source>
        <dbReference type="Proteomes" id="UP001163046"/>
    </source>
</evidence>
<evidence type="ECO:0000313" key="1">
    <source>
        <dbReference type="EMBL" id="KAJ7372024.1"/>
    </source>
</evidence>
<keyword evidence="2" id="KW-1185">Reference proteome</keyword>
<gene>
    <name evidence="1" type="ORF">OS493_021452</name>
</gene>
<dbReference type="Proteomes" id="UP001163046">
    <property type="component" value="Unassembled WGS sequence"/>
</dbReference>
<organism evidence="1 2">
    <name type="scientific">Desmophyllum pertusum</name>
    <dbReference type="NCBI Taxonomy" id="174260"/>
    <lineage>
        <taxon>Eukaryota</taxon>
        <taxon>Metazoa</taxon>
        <taxon>Cnidaria</taxon>
        <taxon>Anthozoa</taxon>
        <taxon>Hexacorallia</taxon>
        <taxon>Scleractinia</taxon>
        <taxon>Caryophylliina</taxon>
        <taxon>Caryophylliidae</taxon>
        <taxon>Desmophyllum</taxon>
    </lineage>
</organism>
<name>A0A9W9Z2I8_9CNID</name>
<comment type="caution">
    <text evidence="1">The sequence shown here is derived from an EMBL/GenBank/DDBJ whole genome shotgun (WGS) entry which is preliminary data.</text>
</comment>
<dbReference type="AlphaFoldDB" id="A0A9W9Z2I8"/>
<accession>A0A9W9Z2I8</accession>
<reference evidence="1" key="1">
    <citation type="submission" date="2023-01" db="EMBL/GenBank/DDBJ databases">
        <title>Genome assembly of the deep-sea coral Lophelia pertusa.</title>
        <authorList>
            <person name="Herrera S."/>
            <person name="Cordes E."/>
        </authorList>
    </citation>
    <scope>NUCLEOTIDE SEQUENCE</scope>
    <source>
        <strain evidence="1">USNM1676648</strain>
        <tissue evidence="1">Polyp</tissue>
    </source>
</reference>